<dbReference type="EC" id="2.7.4.16" evidence="1"/>
<keyword evidence="1" id="KW-0067">ATP-binding</keyword>
<sequence>MRLHREPGARELRVVPELDEHTHLPSLHSLSCLRPDFNLREKSSRVVNVIREDKLLQSILPLFGIPNEDAALLELSEPGVVVKVDSFEAELHMFPFMDHRHAGIRAVIAPVSDVLVKGAYPKAALISLRVPRDMSEEAVQRLHRGVLEAASRYGLRVLGGDTDVAPGGSLRLDVFVIGTLKGKFLKRGGAKVGDLVAITGRVGLSAVMHAWAFSPQDIECSLRREDVEGFVWGNIPEPGRWLSYTSCVNSAIDNSDGLALSLHYLAEASGVKIVLSNVPLHARLVECFGEEKATTLALYYSGEEYNFIFTVPPECEDIIKTLGATVIGRVEEGRGVALEGGGEVSRFGWVGGVGYAERV</sequence>
<dbReference type="GO" id="GO:0009030">
    <property type="term" value="F:thiamine-phosphate kinase activity"/>
    <property type="evidence" value="ECO:0007669"/>
    <property type="project" value="UniProtKB-UniRule"/>
</dbReference>
<feature type="binding site" evidence="1">
    <location>
        <position position="256"/>
    </location>
    <ligand>
        <name>Mg(2+)</name>
        <dbReference type="ChEBI" id="CHEBI:18420"/>
        <label>5</label>
    </ligand>
</feature>
<feature type="binding site" evidence="1">
    <location>
        <position position="69"/>
    </location>
    <ligand>
        <name>Mg(2+)</name>
        <dbReference type="ChEBI" id="CHEBI:18420"/>
        <label>4</label>
    </ligand>
</feature>
<comment type="pathway">
    <text evidence="1">Cofactor biosynthesis; thiamine diphosphate biosynthesis; thiamine diphosphate from thiamine phosphate: step 1/1.</text>
</comment>
<dbReference type="CDD" id="cd02194">
    <property type="entry name" value="ThiL"/>
    <property type="match status" value="1"/>
</dbReference>
<keyword evidence="1" id="KW-0479">Metal-binding</keyword>
<dbReference type="InterPro" id="IPR016188">
    <property type="entry name" value="PurM-like_N"/>
</dbReference>
<dbReference type="EMBL" id="DTBQ01000088">
    <property type="protein sequence ID" value="HGM46745.1"/>
    <property type="molecule type" value="Genomic_DNA"/>
</dbReference>
<feature type="binding site" evidence="1">
    <location>
        <position position="253"/>
    </location>
    <ligand>
        <name>Mg(2+)</name>
        <dbReference type="ChEBI" id="CHEBI:18420"/>
        <label>3</label>
    </ligand>
</feature>
<comment type="catalytic activity">
    <reaction evidence="1">
        <text>thiamine phosphate + ATP = thiamine diphosphate + ADP</text>
        <dbReference type="Rhea" id="RHEA:15913"/>
        <dbReference type="ChEBI" id="CHEBI:30616"/>
        <dbReference type="ChEBI" id="CHEBI:37575"/>
        <dbReference type="ChEBI" id="CHEBI:58937"/>
        <dbReference type="ChEBI" id="CHEBI:456216"/>
        <dbReference type="EC" id="2.7.4.16"/>
    </reaction>
</comment>
<comment type="caution">
    <text evidence="1">Lacks conserved residue(s) required for the propagation of feature annotation.</text>
</comment>
<dbReference type="GO" id="GO:0009228">
    <property type="term" value="P:thiamine biosynthetic process"/>
    <property type="evidence" value="ECO:0007669"/>
    <property type="project" value="UniProtKB-KW"/>
</dbReference>
<dbReference type="Gene3D" id="3.30.1330.10">
    <property type="entry name" value="PurM-like, N-terminal domain"/>
    <property type="match status" value="1"/>
</dbReference>
<feature type="binding site" evidence="1">
    <location>
        <position position="113"/>
    </location>
    <ligand>
        <name>Mg(2+)</name>
        <dbReference type="ChEBI" id="CHEBI:18420"/>
        <label>3</label>
    </ligand>
</feature>
<feature type="binding site" evidence="1">
    <location>
        <position position="349"/>
    </location>
    <ligand>
        <name>substrate</name>
    </ligand>
</feature>
<dbReference type="SUPFAM" id="SSF55326">
    <property type="entry name" value="PurM N-terminal domain-like"/>
    <property type="match status" value="1"/>
</dbReference>
<keyword evidence="1" id="KW-0460">Magnesium</keyword>
<keyword evidence="1 3" id="KW-0418">Kinase</keyword>
<keyword evidence="1" id="KW-0808">Transferase</keyword>
<feature type="binding site" evidence="1">
    <location>
        <position position="255"/>
    </location>
    <ligand>
        <name>ATP</name>
        <dbReference type="ChEBI" id="CHEBI:30616"/>
    </ligand>
</feature>
<evidence type="ECO:0000313" key="3">
    <source>
        <dbReference type="EMBL" id="HGM46745.1"/>
    </source>
</evidence>
<feature type="binding site" evidence="1">
    <location>
        <position position="85"/>
    </location>
    <ligand>
        <name>Mg(2+)</name>
        <dbReference type="ChEBI" id="CHEBI:18420"/>
        <label>2</label>
    </ligand>
</feature>
<feature type="binding site" evidence="1">
    <location>
        <position position="113"/>
    </location>
    <ligand>
        <name>Mg(2+)</name>
        <dbReference type="ChEBI" id="CHEBI:18420"/>
        <label>4</label>
    </ligand>
</feature>
<reference evidence="3" key="1">
    <citation type="journal article" date="2020" name="mSystems">
        <title>Genome- and Community-Level Interaction Insights into Carbon Utilization and Element Cycling Functions of Hydrothermarchaeota in Hydrothermal Sediment.</title>
        <authorList>
            <person name="Zhou Z."/>
            <person name="Liu Y."/>
            <person name="Xu W."/>
            <person name="Pan J."/>
            <person name="Luo Z.H."/>
            <person name="Li M."/>
        </authorList>
    </citation>
    <scope>NUCLEOTIDE SEQUENCE</scope>
    <source>
        <strain evidence="3">SpSt-649</strain>
    </source>
</reference>
<comment type="function">
    <text evidence="1">Catalyzes the ATP-dependent phosphorylation of thiamine-monophosphate (TMP) to form thiamine-pyrophosphate (TPP), the active form of vitamin B1.</text>
</comment>
<accession>A0A7C4H452</accession>
<dbReference type="InterPro" id="IPR006283">
    <property type="entry name" value="ThiL-like"/>
</dbReference>
<feature type="domain" description="PurM-like N-terminal" evidence="2">
    <location>
        <begin position="68"/>
        <end position="179"/>
    </location>
</feature>
<comment type="caution">
    <text evidence="3">The sequence shown here is derived from an EMBL/GenBank/DDBJ whole genome shotgun (WGS) entry which is preliminary data.</text>
</comment>
<gene>
    <name evidence="1" type="primary">thiL</name>
    <name evidence="3" type="ORF">ENU21_03190</name>
</gene>
<feature type="binding site" evidence="1">
    <location>
        <position position="303"/>
    </location>
    <ligand>
        <name>substrate</name>
    </ligand>
</feature>
<comment type="similarity">
    <text evidence="1">Belongs to the thiamine-monophosphate kinase family.</text>
</comment>
<dbReference type="Pfam" id="PF00586">
    <property type="entry name" value="AIRS"/>
    <property type="match status" value="1"/>
</dbReference>
<feature type="binding site" evidence="1">
    <location>
        <position position="161"/>
    </location>
    <ligand>
        <name>Mg(2+)</name>
        <dbReference type="ChEBI" id="CHEBI:18420"/>
        <label>1</label>
    </ligand>
</feature>
<feature type="binding site" evidence="1">
    <location>
        <position position="92"/>
    </location>
    <ligand>
        <name>substrate</name>
    </ligand>
</feature>
<feature type="binding site" evidence="1">
    <location>
        <position position="69"/>
    </location>
    <ligand>
        <name>Mg(2+)</name>
        <dbReference type="ChEBI" id="CHEBI:18420"/>
        <label>3</label>
    </ligand>
</feature>
<feature type="binding site" evidence="1">
    <location>
        <position position="113"/>
    </location>
    <ligand>
        <name>Mg(2+)</name>
        <dbReference type="ChEBI" id="CHEBI:18420"/>
        <label>2</label>
    </ligand>
</feature>
<dbReference type="AlphaFoldDB" id="A0A7C4H452"/>
<dbReference type="InterPro" id="IPR036676">
    <property type="entry name" value="PurM-like_C_sf"/>
</dbReference>
<dbReference type="UniPathway" id="UPA00060">
    <property type="reaction ID" value="UER00142"/>
</dbReference>
<dbReference type="Gene3D" id="3.90.650.10">
    <property type="entry name" value="PurM-like C-terminal domain"/>
    <property type="match status" value="1"/>
</dbReference>
<feature type="binding site" evidence="1">
    <location>
        <position position="187"/>
    </location>
    <ligand>
        <name>ATP</name>
        <dbReference type="ChEBI" id="CHEBI:30616"/>
    </ligand>
</feature>
<dbReference type="SUPFAM" id="SSF56042">
    <property type="entry name" value="PurM C-terminal domain-like"/>
    <property type="match status" value="1"/>
</dbReference>
<keyword evidence="1" id="KW-0547">Nucleotide-binding</keyword>
<dbReference type="PANTHER" id="PTHR30270">
    <property type="entry name" value="THIAMINE-MONOPHOSPHATE KINASE"/>
    <property type="match status" value="1"/>
</dbReference>
<evidence type="ECO:0000259" key="2">
    <source>
        <dbReference type="Pfam" id="PF00586"/>
    </source>
</evidence>
<protein>
    <recommendedName>
        <fullName evidence="1">Thiamine-monophosphate kinase</fullName>
        <shortName evidence="1">TMP kinase</shortName>
        <shortName evidence="1">Thiamine-phosphate kinase</shortName>
        <ecNumber evidence="1">2.7.4.16</ecNumber>
    </recommendedName>
</protein>
<organism evidence="3">
    <name type="scientific">Thermofilum pendens</name>
    <dbReference type="NCBI Taxonomy" id="2269"/>
    <lineage>
        <taxon>Archaea</taxon>
        <taxon>Thermoproteota</taxon>
        <taxon>Thermoprotei</taxon>
        <taxon>Thermofilales</taxon>
        <taxon>Thermofilaceae</taxon>
        <taxon>Thermofilum</taxon>
    </lineage>
</organism>
<proteinExistence type="inferred from homology"/>
<dbReference type="PANTHER" id="PTHR30270:SF0">
    <property type="entry name" value="THIAMINE-MONOPHOSPHATE KINASE"/>
    <property type="match status" value="1"/>
</dbReference>
<dbReference type="GO" id="GO:0009229">
    <property type="term" value="P:thiamine diphosphate biosynthetic process"/>
    <property type="evidence" value="ECO:0007669"/>
    <property type="project" value="UniProtKB-UniRule"/>
</dbReference>
<feature type="binding site" evidence="1">
    <location>
        <begin position="160"/>
        <end position="161"/>
    </location>
    <ligand>
        <name>ATP</name>
        <dbReference type="ChEBI" id="CHEBI:30616"/>
    </ligand>
</feature>
<dbReference type="HAMAP" id="MF_02128">
    <property type="entry name" value="TMP_kinase"/>
    <property type="match status" value="1"/>
</dbReference>
<name>A0A7C4H452_THEPE</name>
<evidence type="ECO:0000256" key="1">
    <source>
        <dbReference type="HAMAP-Rule" id="MF_02128"/>
    </source>
</evidence>
<dbReference type="GO" id="GO:0005524">
    <property type="term" value="F:ATP binding"/>
    <property type="evidence" value="ECO:0007669"/>
    <property type="project" value="UniProtKB-UniRule"/>
</dbReference>
<feature type="binding site" evidence="1">
    <location>
        <position position="85"/>
    </location>
    <ligand>
        <name>Mg(2+)</name>
        <dbReference type="ChEBI" id="CHEBI:18420"/>
        <label>1</label>
    </ligand>
</feature>
<keyword evidence="1" id="KW-0784">Thiamine biosynthesis</keyword>
<comment type="miscellaneous">
    <text evidence="1">Reaction mechanism of ThiL seems to utilize a direct, inline transfer of the gamma-phosphate of ATP to TMP rather than a phosphorylated enzyme intermediate.</text>
</comment>
<dbReference type="GO" id="GO:0000287">
    <property type="term" value="F:magnesium ion binding"/>
    <property type="evidence" value="ECO:0007669"/>
    <property type="project" value="UniProtKB-UniRule"/>
</dbReference>
<dbReference type="InterPro" id="IPR036921">
    <property type="entry name" value="PurM-like_N_sf"/>
</dbReference>